<dbReference type="PANTHER" id="PTHR43732:SF1">
    <property type="entry name" value="RIBOSE 5-PHOSPHATE ISOMERASE"/>
    <property type="match status" value="1"/>
</dbReference>
<evidence type="ECO:0000313" key="6">
    <source>
        <dbReference type="EMBL" id="GFZ27522.1"/>
    </source>
</evidence>
<feature type="binding site" evidence="5">
    <location>
        <position position="141"/>
    </location>
    <ligand>
        <name>D-ribulose 5-phosphate</name>
        <dbReference type="ChEBI" id="CHEBI:58121"/>
    </ligand>
</feature>
<keyword evidence="7" id="KW-1185">Reference proteome</keyword>
<evidence type="ECO:0000256" key="4">
    <source>
        <dbReference type="PIRSR" id="PIRSR005384-1"/>
    </source>
</evidence>
<dbReference type="NCBIfam" id="NF004051">
    <property type="entry name" value="PRK05571.1"/>
    <property type="match status" value="1"/>
</dbReference>
<dbReference type="GO" id="GO:0005988">
    <property type="term" value="P:lactose metabolic process"/>
    <property type="evidence" value="ECO:0007669"/>
    <property type="project" value="UniProtKB-KW"/>
</dbReference>
<organism evidence="6 7">
    <name type="scientific">Lactobacillus corticis</name>
    <dbReference type="NCBI Taxonomy" id="2201249"/>
    <lineage>
        <taxon>Bacteria</taxon>
        <taxon>Bacillati</taxon>
        <taxon>Bacillota</taxon>
        <taxon>Bacilli</taxon>
        <taxon>Lactobacillales</taxon>
        <taxon>Lactobacillaceae</taxon>
        <taxon>Lactobacillus</taxon>
    </lineage>
</organism>
<feature type="binding site" evidence="5">
    <location>
        <position position="114"/>
    </location>
    <ligand>
        <name>D-ribulose 5-phosphate</name>
        <dbReference type="ChEBI" id="CHEBI:58121"/>
    </ligand>
</feature>
<dbReference type="InterPro" id="IPR003500">
    <property type="entry name" value="RpiB_LacA_LacB"/>
</dbReference>
<dbReference type="PANTHER" id="PTHR43732">
    <property type="entry name" value="RIBOSE 5-PHOSPHATE ISOMERASE-RELATED"/>
    <property type="match status" value="1"/>
</dbReference>
<feature type="binding site" evidence="5">
    <location>
        <begin position="71"/>
        <end position="75"/>
    </location>
    <ligand>
        <name>D-ribulose 5-phosphate</name>
        <dbReference type="ChEBI" id="CHEBI:58121"/>
    </ligand>
</feature>
<evidence type="ECO:0000256" key="5">
    <source>
        <dbReference type="PIRSR" id="PIRSR005384-2"/>
    </source>
</evidence>
<feature type="binding site" evidence="5">
    <location>
        <position position="104"/>
    </location>
    <ligand>
        <name>D-ribulose 5-phosphate</name>
        <dbReference type="ChEBI" id="CHEBI:58121"/>
    </ligand>
</feature>
<dbReference type="EMBL" id="BMAY01000012">
    <property type="protein sequence ID" value="GFZ27522.1"/>
    <property type="molecule type" value="Genomic_DNA"/>
</dbReference>
<reference evidence="6" key="1">
    <citation type="submission" date="2020-08" db="EMBL/GenBank/DDBJ databases">
        <title>Taxonomic study for Lactobacillus species isolated from hardwood bark.</title>
        <authorList>
            <person name="Tohno M."/>
            <person name="Tanizawa Y."/>
        </authorList>
    </citation>
    <scope>NUCLEOTIDE SEQUENCE</scope>
    <source>
        <strain evidence="6">B40</strain>
    </source>
</reference>
<keyword evidence="3 6" id="KW-0413">Isomerase</keyword>
<feature type="binding site" evidence="5">
    <location>
        <begin position="13"/>
        <end position="14"/>
    </location>
    <ligand>
        <name>D-ribulose 5-phosphate</name>
        <dbReference type="ChEBI" id="CHEBI:58121"/>
    </ligand>
</feature>
<comment type="caution">
    <text evidence="6">The sequence shown here is derived from an EMBL/GenBank/DDBJ whole genome shotgun (WGS) entry which is preliminary data.</text>
</comment>
<sequence>MTKKKLRIAFGSDHVGLELKPTIIEYVKSLGYEVHDFGPFSDERTDYPIYGKKVAEEVANGNYDLGILMCGTGVGISLAANKVKGIRACVCSDCYSAKLSRMHNNTNILAFGSRVVGSELAKMIVKNWLEAKFIGGRHQRRVDELAAIEAGDDKEFETIRNSKDYDGKEQFEDQSV</sequence>
<evidence type="ECO:0000256" key="2">
    <source>
        <dbReference type="ARBA" id="ARBA00022736"/>
    </source>
</evidence>
<evidence type="ECO:0000256" key="1">
    <source>
        <dbReference type="ARBA" id="ARBA00008754"/>
    </source>
</evidence>
<dbReference type="Proteomes" id="UP000677218">
    <property type="component" value="Unassembled WGS sequence"/>
</dbReference>
<comment type="similarity">
    <text evidence="1">Belongs to the LacAB/RpiB family.</text>
</comment>
<feature type="binding site" evidence="5">
    <location>
        <position position="137"/>
    </location>
    <ligand>
        <name>D-ribulose 5-phosphate</name>
        <dbReference type="ChEBI" id="CHEBI:58121"/>
    </ligand>
</feature>
<name>A0A916QKC5_9LACO</name>
<protein>
    <submittedName>
        <fullName evidence="6">Galactose-6-phosphate isomerase subunit LacB</fullName>
    </submittedName>
</protein>
<dbReference type="PIRSF" id="PIRSF005384">
    <property type="entry name" value="RpiB_LacA_B"/>
    <property type="match status" value="1"/>
</dbReference>
<gene>
    <name evidence="6" type="primary">lacB_2</name>
    <name evidence="6" type="ORF">LCB40_14020</name>
</gene>
<evidence type="ECO:0000256" key="3">
    <source>
        <dbReference type="ARBA" id="ARBA00023235"/>
    </source>
</evidence>
<evidence type="ECO:0000313" key="7">
    <source>
        <dbReference type="Proteomes" id="UP000677218"/>
    </source>
</evidence>
<feature type="active site" description="Proton donor" evidence="4">
    <location>
        <position position="103"/>
    </location>
</feature>
<accession>A0A916QKC5</accession>
<dbReference type="AlphaFoldDB" id="A0A916QKC5"/>
<dbReference type="NCBIfam" id="TIGR01120">
    <property type="entry name" value="rpiB"/>
    <property type="match status" value="1"/>
</dbReference>
<dbReference type="SUPFAM" id="SSF89623">
    <property type="entry name" value="Ribose/Galactose isomerase RpiB/AlsB"/>
    <property type="match status" value="1"/>
</dbReference>
<dbReference type="NCBIfam" id="TIGR00689">
    <property type="entry name" value="rpiB_lacA_lacB"/>
    <property type="match status" value="1"/>
</dbReference>
<dbReference type="GO" id="GO:0016861">
    <property type="term" value="F:intramolecular oxidoreductase activity, interconverting aldoses and ketoses"/>
    <property type="evidence" value="ECO:0007669"/>
    <property type="project" value="UniProtKB-ARBA"/>
</dbReference>
<proteinExistence type="inferred from homology"/>
<dbReference type="InterPro" id="IPR036569">
    <property type="entry name" value="RpiB_LacA_LacB_sf"/>
</dbReference>
<dbReference type="InterPro" id="IPR051812">
    <property type="entry name" value="SPI_LacAB/RpiB"/>
</dbReference>
<keyword evidence="2" id="KW-0423">Lactose metabolism</keyword>
<dbReference type="Pfam" id="PF02502">
    <property type="entry name" value="LacAB_rpiB"/>
    <property type="match status" value="1"/>
</dbReference>
<feature type="active site" description="Proton acceptor" evidence="4">
    <location>
        <position position="70"/>
    </location>
</feature>
<dbReference type="InterPro" id="IPR004785">
    <property type="entry name" value="RpiB"/>
</dbReference>
<dbReference type="RefSeq" id="WP_212781207.1">
    <property type="nucleotide sequence ID" value="NZ_BMAY01000012.1"/>
</dbReference>
<dbReference type="Gene3D" id="3.40.1400.10">
    <property type="entry name" value="Sugar-phosphate isomerase, RpiB/LacA/LacB"/>
    <property type="match status" value="1"/>
</dbReference>